<dbReference type="Proteomes" id="UP000235786">
    <property type="component" value="Unassembled WGS sequence"/>
</dbReference>
<feature type="transmembrane region" description="Helical" evidence="1">
    <location>
        <begin position="266"/>
        <end position="289"/>
    </location>
</feature>
<keyword evidence="1" id="KW-0812">Transmembrane</keyword>
<organism evidence="2 3">
    <name type="scientific">Hyaloscypha variabilis (strain UAMH 11265 / GT02V1 / F)</name>
    <name type="common">Meliniomyces variabilis</name>
    <dbReference type="NCBI Taxonomy" id="1149755"/>
    <lineage>
        <taxon>Eukaryota</taxon>
        <taxon>Fungi</taxon>
        <taxon>Dikarya</taxon>
        <taxon>Ascomycota</taxon>
        <taxon>Pezizomycotina</taxon>
        <taxon>Leotiomycetes</taxon>
        <taxon>Helotiales</taxon>
        <taxon>Hyaloscyphaceae</taxon>
        <taxon>Hyaloscypha</taxon>
        <taxon>Hyaloscypha variabilis</taxon>
    </lineage>
</organism>
<feature type="transmembrane region" description="Helical" evidence="1">
    <location>
        <begin position="182"/>
        <end position="202"/>
    </location>
</feature>
<dbReference type="EMBL" id="KZ613958">
    <property type="protein sequence ID" value="PMD32826.1"/>
    <property type="molecule type" value="Genomic_DNA"/>
</dbReference>
<accession>A0A2J6R2S9</accession>
<dbReference type="AlphaFoldDB" id="A0A2J6R2S9"/>
<sequence>MPAPQLLQTVARRAADATDTPSDGSILRSQWTNPSDVLSVLMIIGGDIVQKALAETSGGLFTPVCFSFGWVAYSFTALVNLLGDGRLLPEPDYPVKVFNLGNGYVRENKHWVIGRIGRDHEMRMTKEHPLEGNALRISVFEAARCRTSTAVAGSGMARLFSVVAMLVQFGVAAIPVAVWGEWGVMMITAAGTLGALAAGALPQWRAEKLPIRTDSRKNFAISSGNGSRNIMIILGRGNCLDLEELAKGRERCHSNGMKIRTSKMMFGVPLGFIMTGALCTVQSVFWIALLITVSGLRSHSWFILAVGAVGMFQNAAVAAIGRDSSKRNLPLIEVDQIISRKVMDGLMDLEVTFPGHAPFLIEEFFPGELTDEEVEWW</sequence>
<proteinExistence type="predicted"/>
<feature type="transmembrane region" description="Helical" evidence="1">
    <location>
        <begin position="60"/>
        <end position="82"/>
    </location>
</feature>
<dbReference type="OrthoDB" id="1937642at2759"/>
<dbReference type="STRING" id="1149755.A0A2J6R2S9"/>
<keyword evidence="3" id="KW-1185">Reference proteome</keyword>
<feature type="non-terminal residue" evidence="2">
    <location>
        <position position="377"/>
    </location>
</feature>
<reference evidence="2 3" key="1">
    <citation type="submission" date="2016-04" db="EMBL/GenBank/DDBJ databases">
        <title>A degradative enzymes factory behind the ericoid mycorrhizal symbiosis.</title>
        <authorList>
            <consortium name="DOE Joint Genome Institute"/>
            <person name="Martino E."/>
            <person name="Morin E."/>
            <person name="Grelet G."/>
            <person name="Kuo A."/>
            <person name="Kohler A."/>
            <person name="Daghino S."/>
            <person name="Barry K."/>
            <person name="Choi C."/>
            <person name="Cichocki N."/>
            <person name="Clum A."/>
            <person name="Copeland A."/>
            <person name="Hainaut M."/>
            <person name="Haridas S."/>
            <person name="Labutti K."/>
            <person name="Lindquist E."/>
            <person name="Lipzen A."/>
            <person name="Khouja H.-R."/>
            <person name="Murat C."/>
            <person name="Ohm R."/>
            <person name="Olson A."/>
            <person name="Spatafora J."/>
            <person name="Veneault-Fourrey C."/>
            <person name="Henrissat B."/>
            <person name="Grigoriev I."/>
            <person name="Martin F."/>
            <person name="Perotto S."/>
        </authorList>
    </citation>
    <scope>NUCLEOTIDE SEQUENCE [LARGE SCALE GENOMIC DNA]</scope>
    <source>
        <strain evidence="2 3">F</strain>
    </source>
</reference>
<keyword evidence="1" id="KW-0472">Membrane</keyword>
<name>A0A2J6R2S9_HYAVF</name>
<evidence type="ECO:0000256" key="1">
    <source>
        <dbReference type="SAM" id="Phobius"/>
    </source>
</evidence>
<evidence type="ECO:0000313" key="3">
    <source>
        <dbReference type="Proteomes" id="UP000235786"/>
    </source>
</evidence>
<protein>
    <submittedName>
        <fullName evidence="2">Uncharacterized protein</fullName>
    </submittedName>
</protein>
<feature type="transmembrane region" description="Helical" evidence="1">
    <location>
        <begin position="301"/>
        <end position="321"/>
    </location>
</feature>
<evidence type="ECO:0000313" key="2">
    <source>
        <dbReference type="EMBL" id="PMD32826.1"/>
    </source>
</evidence>
<feature type="transmembrane region" description="Helical" evidence="1">
    <location>
        <begin position="156"/>
        <end position="176"/>
    </location>
</feature>
<gene>
    <name evidence="2" type="ORF">L207DRAFT_470816</name>
</gene>
<keyword evidence="1" id="KW-1133">Transmembrane helix</keyword>